<evidence type="ECO:0000313" key="3">
    <source>
        <dbReference type="Proteomes" id="UP000838672"/>
    </source>
</evidence>
<accession>A0ABM8ZU29</accession>
<dbReference type="InterPro" id="IPR000182">
    <property type="entry name" value="GNAT_dom"/>
</dbReference>
<dbReference type="PROSITE" id="PS51186">
    <property type="entry name" value="GNAT"/>
    <property type="match status" value="1"/>
</dbReference>
<evidence type="ECO:0000259" key="1">
    <source>
        <dbReference type="PROSITE" id="PS51186"/>
    </source>
</evidence>
<protein>
    <recommendedName>
        <fullName evidence="1">N-acetyltransferase domain-containing protein</fullName>
    </recommendedName>
</protein>
<feature type="domain" description="N-acetyltransferase" evidence="1">
    <location>
        <begin position="1"/>
        <end position="155"/>
    </location>
</feature>
<evidence type="ECO:0000313" key="2">
    <source>
        <dbReference type="EMBL" id="CAH0533824.1"/>
    </source>
</evidence>
<reference evidence="2" key="1">
    <citation type="submission" date="2021-11" db="EMBL/GenBank/DDBJ databases">
        <authorList>
            <person name="Rodrigo-Torres L."/>
            <person name="Arahal R. D."/>
            <person name="Lucena T."/>
        </authorList>
    </citation>
    <scope>NUCLEOTIDE SEQUENCE</scope>
    <source>
        <strain evidence="2">CECT 7929</strain>
    </source>
</reference>
<dbReference type="CDD" id="cd04301">
    <property type="entry name" value="NAT_SF"/>
    <property type="match status" value="1"/>
</dbReference>
<dbReference type="Proteomes" id="UP000838672">
    <property type="component" value="Unassembled WGS sequence"/>
</dbReference>
<sequence>MHFSLHSAQEFAPIERLFRQTFSDAEGPTEGALIGQLARDLLTTTPQSDCFCFVAIEQELIVGAIILTVFRHGGEEKAILLSPVAVATSHQGQGIGKQLITFGLNMMKEQGYQIAITYGDPNFYGKVGFEQVTEAQIPAPLTLSYPHGWLAQSLTTEPLAVLIGPTACASALADQSFW</sequence>
<dbReference type="Pfam" id="PF13508">
    <property type="entry name" value="Acetyltransf_7"/>
    <property type="match status" value="1"/>
</dbReference>
<name>A0ABM8ZU29_9VIBR</name>
<dbReference type="RefSeq" id="WP_237466242.1">
    <property type="nucleotide sequence ID" value="NZ_CAKLDI010000001.1"/>
</dbReference>
<gene>
    <name evidence="2" type="ORF">VST7929_01699</name>
</gene>
<keyword evidence="3" id="KW-1185">Reference proteome</keyword>
<dbReference type="EMBL" id="CAKLDI010000001">
    <property type="protein sequence ID" value="CAH0533824.1"/>
    <property type="molecule type" value="Genomic_DNA"/>
</dbReference>
<dbReference type="SUPFAM" id="SSF55729">
    <property type="entry name" value="Acyl-CoA N-acyltransferases (Nat)"/>
    <property type="match status" value="1"/>
</dbReference>
<dbReference type="InterPro" id="IPR016181">
    <property type="entry name" value="Acyl_CoA_acyltransferase"/>
</dbReference>
<dbReference type="Gene3D" id="3.40.630.30">
    <property type="match status" value="1"/>
</dbReference>
<organism evidence="2 3">
    <name type="scientific">Vibrio stylophorae</name>
    <dbReference type="NCBI Taxonomy" id="659351"/>
    <lineage>
        <taxon>Bacteria</taxon>
        <taxon>Pseudomonadati</taxon>
        <taxon>Pseudomonadota</taxon>
        <taxon>Gammaproteobacteria</taxon>
        <taxon>Vibrionales</taxon>
        <taxon>Vibrionaceae</taxon>
        <taxon>Vibrio</taxon>
    </lineage>
</organism>
<proteinExistence type="predicted"/>
<comment type="caution">
    <text evidence="2">The sequence shown here is derived from an EMBL/GenBank/DDBJ whole genome shotgun (WGS) entry which is preliminary data.</text>
</comment>